<dbReference type="Proteomes" id="UP000075886">
    <property type="component" value="Unassembled WGS sequence"/>
</dbReference>
<evidence type="ECO:0000313" key="3">
    <source>
        <dbReference type="Proteomes" id="UP000075886"/>
    </source>
</evidence>
<dbReference type="EnsemblMetazoa" id="AFAF001235-RA">
    <property type="protein sequence ID" value="AFAF001235-PA"/>
    <property type="gene ID" value="AFAF001235"/>
</dbReference>
<protein>
    <submittedName>
        <fullName evidence="2">Uncharacterized protein</fullName>
    </submittedName>
</protein>
<feature type="region of interest" description="Disordered" evidence="1">
    <location>
        <begin position="218"/>
        <end position="257"/>
    </location>
</feature>
<reference evidence="3" key="1">
    <citation type="submission" date="2014-01" db="EMBL/GenBank/DDBJ databases">
        <title>The Genome Sequence of Anopheles farauti FAR1 (V2).</title>
        <authorList>
            <consortium name="The Broad Institute Genomics Platform"/>
            <person name="Neafsey D.E."/>
            <person name="Besansky N."/>
            <person name="Howell P."/>
            <person name="Walton C."/>
            <person name="Young S.K."/>
            <person name="Zeng Q."/>
            <person name="Gargeya S."/>
            <person name="Fitzgerald M."/>
            <person name="Haas B."/>
            <person name="Abouelleil A."/>
            <person name="Allen A.W."/>
            <person name="Alvarado L."/>
            <person name="Arachchi H.M."/>
            <person name="Berlin A.M."/>
            <person name="Chapman S.B."/>
            <person name="Gainer-Dewar J."/>
            <person name="Goldberg J."/>
            <person name="Griggs A."/>
            <person name="Gujja S."/>
            <person name="Hansen M."/>
            <person name="Howarth C."/>
            <person name="Imamovic A."/>
            <person name="Ireland A."/>
            <person name="Larimer J."/>
            <person name="McCowan C."/>
            <person name="Murphy C."/>
            <person name="Pearson M."/>
            <person name="Poon T.W."/>
            <person name="Priest M."/>
            <person name="Roberts A."/>
            <person name="Saif S."/>
            <person name="Shea T."/>
            <person name="Sisk P."/>
            <person name="Sykes S."/>
            <person name="Wortman J."/>
            <person name="Nusbaum C."/>
            <person name="Birren B."/>
        </authorList>
    </citation>
    <scope>NUCLEOTIDE SEQUENCE [LARGE SCALE GENOMIC DNA]</scope>
    <source>
        <strain evidence="3">FAR1</strain>
    </source>
</reference>
<dbReference type="VEuPathDB" id="VectorBase:AFAF001235"/>
<name>A0A182Q1I2_9DIPT</name>
<accession>A0A182Q1I2</accession>
<proteinExistence type="predicted"/>
<feature type="compositionally biased region" description="Polar residues" evidence="1">
    <location>
        <begin position="225"/>
        <end position="235"/>
    </location>
</feature>
<evidence type="ECO:0000256" key="1">
    <source>
        <dbReference type="SAM" id="MobiDB-lite"/>
    </source>
</evidence>
<evidence type="ECO:0000313" key="2">
    <source>
        <dbReference type="EnsemblMetazoa" id="AFAF001235-PA"/>
    </source>
</evidence>
<sequence>MEYHRSCMKRFPFGFANPTVRILSHLGSSHFASVRVTYRSGRWWSGIQDWSVAFSVLLLPAGAASRNRKQSEDAVYATARMHSFTDYTLVGCYSQKRVSVAAVASCYATARLAQLSIVRFTDTILCLYRLSAAWLLKIINIGCPQSVLWCPRGDTASPRPPKPALWPPEPELPLESQWADAGEGYWANHHHPQATTTDQWLSHSPTVLGKKITRSERKCYKTSDVPGQTLDSSDGSGHHGPPAVRYPLARNPLWDPRGSVVGRKVVNKWQESAKL</sequence>
<organism evidence="2 3">
    <name type="scientific">Anopheles farauti</name>
    <dbReference type="NCBI Taxonomy" id="69004"/>
    <lineage>
        <taxon>Eukaryota</taxon>
        <taxon>Metazoa</taxon>
        <taxon>Ecdysozoa</taxon>
        <taxon>Arthropoda</taxon>
        <taxon>Hexapoda</taxon>
        <taxon>Insecta</taxon>
        <taxon>Pterygota</taxon>
        <taxon>Neoptera</taxon>
        <taxon>Endopterygota</taxon>
        <taxon>Diptera</taxon>
        <taxon>Nematocera</taxon>
        <taxon>Culicoidea</taxon>
        <taxon>Culicidae</taxon>
        <taxon>Anophelinae</taxon>
        <taxon>Anopheles</taxon>
    </lineage>
</organism>
<keyword evidence="3" id="KW-1185">Reference proteome</keyword>
<reference evidence="2" key="2">
    <citation type="submission" date="2020-05" db="UniProtKB">
        <authorList>
            <consortium name="EnsemblMetazoa"/>
        </authorList>
    </citation>
    <scope>IDENTIFICATION</scope>
    <source>
        <strain evidence="2">FAR1</strain>
    </source>
</reference>
<dbReference type="AlphaFoldDB" id="A0A182Q1I2"/>
<dbReference type="EMBL" id="AXCN02001581">
    <property type="status" value="NOT_ANNOTATED_CDS"/>
    <property type="molecule type" value="Genomic_DNA"/>
</dbReference>